<protein>
    <submittedName>
        <fullName evidence="2">Uncharacterized protein</fullName>
    </submittedName>
</protein>
<dbReference type="Proteomes" id="UP000481861">
    <property type="component" value="Unassembled WGS sequence"/>
</dbReference>
<evidence type="ECO:0000313" key="2">
    <source>
        <dbReference type="EMBL" id="KAF2866950.1"/>
    </source>
</evidence>
<reference evidence="2 3" key="1">
    <citation type="submission" date="2020-01" db="EMBL/GenBank/DDBJ databases">
        <authorList>
            <consortium name="DOE Joint Genome Institute"/>
            <person name="Haridas S."/>
            <person name="Albert R."/>
            <person name="Binder M."/>
            <person name="Bloem J."/>
            <person name="Labutti K."/>
            <person name="Salamov A."/>
            <person name="Andreopoulos B."/>
            <person name="Baker S.E."/>
            <person name="Barry K."/>
            <person name="Bills G."/>
            <person name="Bluhm B.H."/>
            <person name="Cannon C."/>
            <person name="Castanera R."/>
            <person name="Culley D.E."/>
            <person name="Daum C."/>
            <person name="Ezra D."/>
            <person name="Gonzalez J.B."/>
            <person name="Henrissat B."/>
            <person name="Kuo A."/>
            <person name="Liang C."/>
            <person name="Lipzen A."/>
            <person name="Lutzoni F."/>
            <person name="Magnuson J."/>
            <person name="Mondo S."/>
            <person name="Nolan M."/>
            <person name="Ohm R."/>
            <person name="Pangilinan J."/>
            <person name="Park H.-J.H."/>
            <person name="Ramirez L."/>
            <person name="Alfaro M."/>
            <person name="Sun H."/>
            <person name="Tritt A."/>
            <person name="Yoshinaga Y."/>
            <person name="Zwiers L.-H.L."/>
            <person name="Turgeon B.G."/>
            <person name="Goodwin S.B."/>
            <person name="Spatafora J.W."/>
            <person name="Crous P.W."/>
            <person name="Grigoriev I.V."/>
        </authorList>
    </citation>
    <scope>NUCLEOTIDE SEQUENCE [LARGE SCALE GENOMIC DNA]</scope>
    <source>
        <strain evidence="2 3">CBS 611.86</strain>
    </source>
</reference>
<evidence type="ECO:0000313" key="3">
    <source>
        <dbReference type="Proteomes" id="UP000481861"/>
    </source>
</evidence>
<accession>A0A7C8I783</accession>
<organism evidence="2 3">
    <name type="scientific">Massariosphaeria phaeospora</name>
    <dbReference type="NCBI Taxonomy" id="100035"/>
    <lineage>
        <taxon>Eukaryota</taxon>
        <taxon>Fungi</taxon>
        <taxon>Dikarya</taxon>
        <taxon>Ascomycota</taxon>
        <taxon>Pezizomycotina</taxon>
        <taxon>Dothideomycetes</taxon>
        <taxon>Pleosporomycetidae</taxon>
        <taxon>Pleosporales</taxon>
        <taxon>Pleosporales incertae sedis</taxon>
        <taxon>Massariosphaeria</taxon>
    </lineage>
</organism>
<name>A0A7C8I783_9PLEO</name>
<proteinExistence type="predicted"/>
<comment type="caution">
    <text evidence="2">The sequence shown here is derived from an EMBL/GenBank/DDBJ whole genome shotgun (WGS) entry which is preliminary data.</text>
</comment>
<keyword evidence="1" id="KW-1133">Transmembrane helix</keyword>
<feature type="transmembrane region" description="Helical" evidence="1">
    <location>
        <begin position="7"/>
        <end position="25"/>
    </location>
</feature>
<dbReference type="AlphaFoldDB" id="A0A7C8I783"/>
<evidence type="ECO:0000256" key="1">
    <source>
        <dbReference type="SAM" id="Phobius"/>
    </source>
</evidence>
<dbReference type="OrthoDB" id="61390at2759"/>
<keyword evidence="1" id="KW-0812">Transmembrane</keyword>
<keyword evidence="1" id="KW-0472">Membrane</keyword>
<keyword evidence="3" id="KW-1185">Reference proteome</keyword>
<sequence>MASLLRRSAAFLAVASIAVLIYNRLSPLGTGHLFTFLLGVLLIPVCKRFISVTPRVNGQTDTSKNYIYGLDHGKLHPKVPTPLWMNLGYWEVCLPKSPATHNAPDMLERKFAESNDGPMAEAVRNLLREVLKTAGHLQRPGS</sequence>
<dbReference type="EMBL" id="JAADJZ010000025">
    <property type="protein sequence ID" value="KAF2866950.1"/>
    <property type="molecule type" value="Genomic_DNA"/>
</dbReference>
<gene>
    <name evidence="2" type="ORF">BDV95DRAFT_583252</name>
</gene>
<feature type="transmembrane region" description="Helical" evidence="1">
    <location>
        <begin position="31"/>
        <end position="50"/>
    </location>
</feature>